<evidence type="ECO:0000256" key="10">
    <source>
        <dbReference type="RuleBase" id="RU000304"/>
    </source>
</evidence>
<dbReference type="SUPFAM" id="SSF56112">
    <property type="entry name" value="Protein kinase-like (PK-like)"/>
    <property type="match status" value="1"/>
</dbReference>
<organism evidence="12 13">
    <name type="scientific">Centaurea solstitialis</name>
    <name type="common">yellow star-thistle</name>
    <dbReference type="NCBI Taxonomy" id="347529"/>
    <lineage>
        <taxon>Eukaryota</taxon>
        <taxon>Viridiplantae</taxon>
        <taxon>Streptophyta</taxon>
        <taxon>Embryophyta</taxon>
        <taxon>Tracheophyta</taxon>
        <taxon>Spermatophyta</taxon>
        <taxon>Magnoliopsida</taxon>
        <taxon>eudicotyledons</taxon>
        <taxon>Gunneridae</taxon>
        <taxon>Pentapetalae</taxon>
        <taxon>asterids</taxon>
        <taxon>campanulids</taxon>
        <taxon>Asterales</taxon>
        <taxon>Asteraceae</taxon>
        <taxon>Carduoideae</taxon>
        <taxon>Cardueae</taxon>
        <taxon>Centaureinae</taxon>
        <taxon>Centaurea</taxon>
    </lineage>
</organism>
<dbReference type="InterPro" id="IPR011009">
    <property type="entry name" value="Kinase-like_dom_sf"/>
</dbReference>
<dbReference type="Proteomes" id="UP001172457">
    <property type="component" value="Chromosome 6"/>
</dbReference>
<dbReference type="PANTHER" id="PTHR48016">
    <property type="entry name" value="MAP KINASE KINASE KINASE SSK2-RELATED-RELATED"/>
    <property type="match status" value="1"/>
</dbReference>
<dbReference type="InterPro" id="IPR050538">
    <property type="entry name" value="MAP_kinase_kinase_kinase"/>
</dbReference>
<dbReference type="InterPro" id="IPR000719">
    <property type="entry name" value="Prot_kinase_dom"/>
</dbReference>
<gene>
    <name evidence="12" type="ORF">OSB04_022782</name>
</gene>
<keyword evidence="10" id="KW-0723">Serine/threonine-protein kinase</keyword>
<accession>A0AA38SHX5</accession>
<keyword evidence="5" id="KW-0418">Kinase</keyword>
<dbReference type="SMART" id="SM00220">
    <property type="entry name" value="S_TKc"/>
    <property type="match status" value="1"/>
</dbReference>
<name>A0AA38SHX5_9ASTR</name>
<dbReference type="GO" id="GO:0005524">
    <property type="term" value="F:ATP binding"/>
    <property type="evidence" value="ECO:0007669"/>
    <property type="project" value="UniProtKB-UniRule"/>
</dbReference>
<dbReference type="Pfam" id="PF00069">
    <property type="entry name" value="Pkinase"/>
    <property type="match status" value="1"/>
</dbReference>
<dbReference type="GO" id="GO:0004709">
    <property type="term" value="F:MAP kinase kinase kinase activity"/>
    <property type="evidence" value="ECO:0007669"/>
    <property type="project" value="UniProtKB-EC"/>
</dbReference>
<keyword evidence="13" id="KW-1185">Reference proteome</keyword>
<evidence type="ECO:0000256" key="5">
    <source>
        <dbReference type="ARBA" id="ARBA00022777"/>
    </source>
</evidence>
<protein>
    <recommendedName>
        <fullName evidence="2">mitogen-activated protein kinase kinase kinase</fullName>
        <ecNumber evidence="2">2.7.11.25</ecNumber>
    </recommendedName>
</protein>
<comment type="caution">
    <text evidence="12">The sequence shown here is derived from an EMBL/GenBank/DDBJ whole genome shotgun (WGS) entry which is preliminary data.</text>
</comment>
<dbReference type="EMBL" id="JARYMX010000006">
    <property type="protein sequence ID" value="KAJ9543075.1"/>
    <property type="molecule type" value="Genomic_DNA"/>
</dbReference>
<dbReference type="PANTHER" id="PTHR48016:SF44">
    <property type="entry name" value="MITOGEN-ACTIVATED PROTEIN KINASE KINASE KINASE STE-STE11 FAMILY"/>
    <property type="match status" value="1"/>
</dbReference>
<comment type="similarity">
    <text evidence="1">Belongs to the protein kinase superfamily. STE Ser/Thr protein kinase family. MAP kinase kinase kinase subfamily.</text>
</comment>
<evidence type="ECO:0000256" key="2">
    <source>
        <dbReference type="ARBA" id="ARBA00012406"/>
    </source>
</evidence>
<proteinExistence type="inferred from homology"/>
<sequence>MGVSLLSLSANNGSFKGSNGIPSFGCMIGDRCNSEYASSISSVDAPPSFTDFSREVGSRSSIDQNLDEVKFEEATSSSALDGYLNVQMTQFRSSFTNWQKGQLLGSGSMGHVYEGLSEHGYFIAVKEVSSLDQDAHRAAQLQQKISILSQFHHDNIVRYLGTDMDDGKLYIFLELVSKGSLEKLYQRYHLPDSHVSFYTKQILSGLNYLHERSVVHRDIKCANILVDASGSIKLADFGLVSKAQGFVVEQGNDGYGLAADIWSLGCTVLEMLTRKIPYSDLEVVCITSTLLSSYFSILTLYTNTHMQALLRIGNSEPPPIPKTLSAEAYDFVCKCLQANPQERPTTAQLLKHPFLTISTSTTQVLASPYNNIIQF</sequence>
<keyword evidence="4 9" id="KW-0547">Nucleotide-binding</keyword>
<dbReference type="Gene3D" id="1.10.510.10">
    <property type="entry name" value="Transferase(Phosphotransferase) domain 1"/>
    <property type="match status" value="1"/>
</dbReference>
<dbReference type="PROSITE" id="PS00107">
    <property type="entry name" value="PROTEIN_KINASE_ATP"/>
    <property type="match status" value="1"/>
</dbReference>
<dbReference type="Gene3D" id="3.30.200.20">
    <property type="entry name" value="Phosphorylase Kinase, domain 1"/>
    <property type="match status" value="1"/>
</dbReference>
<dbReference type="GO" id="GO:0005737">
    <property type="term" value="C:cytoplasm"/>
    <property type="evidence" value="ECO:0007669"/>
    <property type="project" value="TreeGrafter"/>
</dbReference>
<dbReference type="EC" id="2.7.11.25" evidence="2"/>
<comment type="catalytic activity">
    <reaction evidence="8">
        <text>L-seryl-[protein] + ATP = O-phospho-L-seryl-[protein] + ADP + H(+)</text>
        <dbReference type="Rhea" id="RHEA:17989"/>
        <dbReference type="Rhea" id="RHEA-COMP:9863"/>
        <dbReference type="Rhea" id="RHEA-COMP:11604"/>
        <dbReference type="ChEBI" id="CHEBI:15378"/>
        <dbReference type="ChEBI" id="CHEBI:29999"/>
        <dbReference type="ChEBI" id="CHEBI:30616"/>
        <dbReference type="ChEBI" id="CHEBI:83421"/>
        <dbReference type="ChEBI" id="CHEBI:456216"/>
        <dbReference type="EC" id="2.7.11.25"/>
    </reaction>
</comment>
<evidence type="ECO:0000256" key="3">
    <source>
        <dbReference type="ARBA" id="ARBA00022679"/>
    </source>
</evidence>
<evidence type="ECO:0000259" key="11">
    <source>
        <dbReference type="PROSITE" id="PS50011"/>
    </source>
</evidence>
<feature type="binding site" evidence="9">
    <location>
        <position position="126"/>
    </location>
    <ligand>
        <name>ATP</name>
        <dbReference type="ChEBI" id="CHEBI:30616"/>
    </ligand>
</feature>
<evidence type="ECO:0000256" key="7">
    <source>
        <dbReference type="ARBA" id="ARBA00047559"/>
    </source>
</evidence>
<evidence type="ECO:0000313" key="12">
    <source>
        <dbReference type="EMBL" id="KAJ9543075.1"/>
    </source>
</evidence>
<dbReference type="PROSITE" id="PS00108">
    <property type="entry name" value="PROTEIN_KINASE_ST"/>
    <property type="match status" value="1"/>
</dbReference>
<evidence type="ECO:0000256" key="6">
    <source>
        <dbReference type="ARBA" id="ARBA00022840"/>
    </source>
</evidence>
<reference evidence="12" key="1">
    <citation type="submission" date="2023-03" db="EMBL/GenBank/DDBJ databases">
        <title>Chromosome-scale reference genome and RAD-based genetic map of yellow starthistle (Centaurea solstitialis) reveal putative structural variation and QTLs associated with invader traits.</title>
        <authorList>
            <person name="Reatini B."/>
            <person name="Cang F.A."/>
            <person name="Jiang Q."/>
            <person name="Mckibben M.T.W."/>
            <person name="Barker M.S."/>
            <person name="Rieseberg L.H."/>
            <person name="Dlugosch K.M."/>
        </authorList>
    </citation>
    <scope>NUCLEOTIDE SEQUENCE</scope>
    <source>
        <strain evidence="12">CAN-66</strain>
        <tissue evidence="12">Leaf</tissue>
    </source>
</reference>
<dbReference type="InterPro" id="IPR008271">
    <property type="entry name" value="Ser/Thr_kinase_AS"/>
</dbReference>
<keyword evidence="6 9" id="KW-0067">ATP-binding</keyword>
<keyword evidence="3" id="KW-0808">Transferase</keyword>
<comment type="catalytic activity">
    <reaction evidence="7">
        <text>L-threonyl-[protein] + ATP = O-phospho-L-threonyl-[protein] + ADP + H(+)</text>
        <dbReference type="Rhea" id="RHEA:46608"/>
        <dbReference type="Rhea" id="RHEA-COMP:11060"/>
        <dbReference type="Rhea" id="RHEA-COMP:11605"/>
        <dbReference type="ChEBI" id="CHEBI:15378"/>
        <dbReference type="ChEBI" id="CHEBI:30013"/>
        <dbReference type="ChEBI" id="CHEBI:30616"/>
        <dbReference type="ChEBI" id="CHEBI:61977"/>
        <dbReference type="ChEBI" id="CHEBI:456216"/>
        <dbReference type="EC" id="2.7.11.25"/>
    </reaction>
</comment>
<evidence type="ECO:0000256" key="1">
    <source>
        <dbReference type="ARBA" id="ARBA00006529"/>
    </source>
</evidence>
<evidence type="ECO:0000256" key="4">
    <source>
        <dbReference type="ARBA" id="ARBA00022741"/>
    </source>
</evidence>
<dbReference type="InterPro" id="IPR017441">
    <property type="entry name" value="Protein_kinase_ATP_BS"/>
</dbReference>
<feature type="domain" description="Protein kinase" evidence="11">
    <location>
        <begin position="98"/>
        <end position="355"/>
    </location>
</feature>
<evidence type="ECO:0000256" key="8">
    <source>
        <dbReference type="ARBA" id="ARBA00048329"/>
    </source>
</evidence>
<evidence type="ECO:0000313" key="13">
    <source>
        <dbReference type="Proteomes" id="UP001172457"/>
    </source>
</evidence>
<dbReference type="PROSITE" id="PS50011">
    <property type="entry name" value="PROTEIN_KINASE_DOM"/>
    <property type="match status" value="1"/>
</dbReference>
<evidence type="ECO:0000256" key="9">
    <source>
        <dbReference type="PROSITE-ProRule" id="PRU10141"/>
    </source>
</evidence>
<dbReference type="AlphaFoldDB" id="A0AA38SHX5"/>